<feature type="coiled-coil region" evidence="6">
    <location>
        <begin position="657"/>
        <end position="747"/>
    </location>
</feature>
<feature type="coiled-coil region" evidence="6">
    <location>
        <begin position="374"/>
        <end position="401"/>
    </location>
</feature>
<dbReference type="GO" id="GO:0006260">
    <property type="term" value="P:DNA replication"/>
    <property type="evidence" value="ECO:0007669"/>
    <property type="project" value="UniProtKB-UniRule"/>
</dbReference>
<feature type="coiled-coil region" evidence="6">
    <location>
        <begin position="241"/>
        <end position="310"/>
    </location>
</feature>
<dbReference type="Gene3D" id="3.40.50.300">
    <property type="entry name" value="P-loop containing nucleotide triphosphate hydrolases"/>
    <property type="match status" value="2"/>
</dbReference>
<dbReference type="InterPro" id="IPR003395">
    <property type="entry name" value="RecF/RecN/SMC_N"/>
</dbReference>
<reference evidence="8 9" key="1">
    <citation type="submission" date="2018-09" db="EMBL/GenBank/DDBJ databases">
        <title>Discovery and Ecogenomic Context for Candidatus Cryosericales, a Global Caldiserica Order Active in Thawing Permafrost.</title>
        <authorList>
            <person name="Martinez M.A."/>
            <person name="Woodcroft B.J."/>
            <person name="Ignacio Espinoza J.C."/>
            <person name="Zayed A."/>
            <person name="Singleton C.M."/>
            <person name="Boyd J."/>
            <person name="Li Y.-F."/>
            <person name="Purvine S."/>
            <person name="Maughan H."/>
            <person name="Hodgkins S.B."/>
            <person name="Anderson D."/>
            <person name="Sederholm M."/>
            <person name="Temperton B."/>
            <person name="Saleska S.R."/>
            <person name="Tyson G.W."/>
            <person name="Rich V.I."/>
        </authorList>
    </citation>
    <scope>NUCLEOTIDE SEQUENCE [LARGE SCALE GENOMIC DNA]</scope>
    <source>
        <strain evidence="8 9">SMC7</strain>
    </source>
</reference>
<dbReference type="GO" id="GO:0005737">
    <property type="term" value="C:cytoplasm"/>
    <property type="evidence" value="ECO:0007669"/>
    <property type="project" value="UniProtKB-SubCell"/>
</dbReference>
<accession>A0A398D0H2</accession>
<keyword evidence="4 6" id="KW-0175">Coiled coil</keyword>
<keyword evidence="2 6" id="KW-0547">Nucleotide-binding</keyword>
<feature type="coiled-coil region" evidence="6">
    <location>
        <begin position="797"/>
        <end position="845"/>
    </location>
</feature>
<evidence type="ECO:0000256" key="3">
    <source>
        <dbReference type="ARBA" id="ARBA00022840"/>
    </source>
</evidence>
<dbReference type="AlphaFoldDB" id="A0A398D0H2"/>
<dbReference type="GO" id="GO:0005524">
    <property type="term" value="F:ATP binding"/>
    <property type="evidence" value="ECO:0007669"/>
    <property type="project" value="UniProtKB-UniRule"/>
</dbReference>
<dbReference type="Proteomes" id="UP000266328">
    <property type="component" value="Unassembled WGS sequence"/>
</dbReference>
<dbReference type="HAMAP" id="MF_01894">
    <property type="entry name" value="Smc_prok"/>
    <property type="match status" value="1"/>
</dbReference>
<proteinExistence type="inferred from homology"/>
<dbReference type="PANTHER" id="PTHR43977">
    <property type="entry name" value="STRUCTURAL MAINTENANCE OF CHROMOSOMES PROTEIN 3"/>
    <property type="match status" value="1"/>
</dbReference>
<comment type="domain">
    <text evidence="6">Contains large globular domains required for ATP hydrolysis at each terminus and a third globular domain forming a flexible hinge near the middle of the molecule. These domains are separated by coiled-coil structures.</text>
</comment>
<dbReference type="Pfam" id="PF02463">
    <property type="entry name" value="SMC_N"/>
    <property type="match status" value="1"/>
</dbReference>
<evidence type="ECO:0000256" key="2">
    <source>
        <dbReference type="ARBA" id="ARBA00022741"/>
    </source>
</evidence>
<evidence type="ECO:0000259" key="7">
    <source>
        <dbReference type="Pfam" id="PF02463"/>
    </source>
</evidence>
<feature type="coiled-coil region" evidence="6">
    <location>
        <begin position="435"/>
        <end position="469"/>
    </location>
</feature>
<feature type="coiled-coil region" evidence="6">
    <location>
        <begin position="167"/>
        <end position="201"/>
    </location>
</feature>
<dbReference type="RefSeq" id="WP_119088390.1">
    <property type="nucleotide sequence ID" value="NZ_QXIS01000001.1"/>
</dbReference>
<comment type="function">
    <text evidence="6">Required for chromosome condensation and partitioning.</text>
</comment>
<keyword evidence="1 6" id="KW-0963">Cytoplasm</keyword>
<evidence type="ECO:0000256" key="5">
    <source>
        <dbReference type="ARBA" id="ARBA00023125"/>
    </source>
</evidence>
<comment type="subunit">
    <text evidence="6">Homodimer.</text>
</comment>
<evidence type="ECO:0000256" key="4">
    <source>
        <dbReference type="ARBA" id="ARBA00023054"/>
    </source>
</evidence>
<sequence>MYLKSLHIQGFKTFEQSTTLELSYPVIAIVGPNGSGKSNLVDALRWTLCEQNLRTLRARSMLDLIFAGSATRHPVNYAEAEVVFNNEGDVFGTGTDKVTVARRIFRSKESDFLIDGNDVQLRDVEELLTSTGLGFRHYPFIGQGEMSRIFTMKPEERKTLFEEVAGIAEYKQRKRDTLIKLEETRVNIARVEDLLAELNGNYAHLGLQATAAREYVGYQSRLRDLEMDIAHARYLSVVREQERTTARLAEAQEKMAEVITNLNGRQAAYDDLQTAQHKLSASLREKASALSEAREDAYRLEKELVSVREKAKYLSAEESRLVRQEQDWDASRLQTTRLAGETGSSIDQLRGEESQAGAELAAEQRTYDEVIQGVEQRRKSLAQAQAQVLQLETEVRQLFSRFNPLQFELDEKRKTVDISGQATGVPEPETTAEQVNLVREQADALEETLEERRGQSESASRELTMLEQEQAARAADSRDRAMAAESYRKSLQNAAAFVASLERQIRNGSTARRVLDVVDLGEHGPLLLQLLREELATLLSDDRCDALALAVRRSGQATMGVRYAPGDDTADQKDVAASSVAAMASSVAGAPPLIDELLRRLFVASSLEQGLVFAREHRYDFYKVYCEDGFVIDSAFAVRALRGSIEHSFAGKGSAELARLEAEVTEALRLATDQTQTVTLARGKRSELLSGIQQTERDLKQAQARLQAMVVEEERRLAVEHERASRLDAARSRIVELEKELAPLRETLAERRSTLAKARDAQDGADKARQKAEADLLAGKDRVQALQIRRNSVSGRIQALLEKKLAYEDQLSSLATEIKASQDGLVRVRAERVALEQRIGSLDAQFREKSNGLAAFQAGIDQLELDKRHKDEQSAALAAEMEGVKASRTRLEGRVRELEVLLAEGKGKLEQFTARDDFAQLTGRTEPEASLEHMQSEMDEVRRNMTNLEPVNMASIRESEELATRVAHLKTQDDDLSQSRTKLLALIDDLDRRASTLFEESFVVIEKAFQENFVKMFDGGEARLVRQENGELTGIDIDVVLPGKRRQPLELLSGGEKVLTAAALQFALFKARPSLFYLLDEVDNALDDNNVHRFARLLREQEGSQFLVVTHNRETMLAADVLYGVTMQESGVSKVVSLRLDSDEELGRQS</sequence>
<comment type="caution">
    <text evidence="8">The sequence shown here is derived from an EMBL/GenBank/DDBJ whole genome shotgun (WGS) entry which is preliminary data.</text>
</comment>
<evidence type="ECO:0000256" key="1">
    <source>
        <dbReference type="ARBA" id="ARBA00022490"/>
    </source>
</evidence>
<evidence type="ECO:0000313" key="9">
    <source>
        <dbReference type="Proteomes" id="UP000266328"/>
    </source>
</evidence>
<dbReference type="GO" id="GO:0016887">
    <property type="term" value="F:ATP hydrolysis activity"/>
    <property type="evidence" value="ECO:0007669"/>
    <property type="project" value="InterPro"/>
</dbReference>
<keyword evidence="5 6" id="KW-0238">DNA-binding</keyword>
<feature type="domain" description="RecF/RecN/SMC N-terminal" evidence="7">
    <location>
        <begin position="2"/>
        <end position="1133"/>
    </location>
</feature>
<dbReference type="GO" id="GO:0007059">
    <property type="term" value="P:chromosome segregation"/>
    <property type="evidence" value="ECO:0007669"/>
    <property type="project" value="UniProtKB-UniRule"/>
</dbReference>
<organism evidence="8 9">
    <name type="scientific">Candidatus Cryosericum terrychapinii</name>
    <dbReference type="NCBI Taxonomy" id="2290919"/>
    <lineage>
        <taxon>Bacteria</taxon>
        <taxon>Pseudomonadati</taxon>
        <taxon>Caldisericota/Cryosericota group</taxon>
        <taxon>Candidatus Cryosericota</taxon>
        <taxon>Candidatus Cryosericia</taxon>
        <taxon>Candidatus Cryosericales</taxon>
        <taxon>Candidatus Cryosericaceae</taxon>
        <taxon>Candidatus Cryosericum</taxon>
    </lineage>
</organism>
<evidence type="ECO:0000313" key="8">
    <source>
        <dbReference type="EMBL" id="RIE06959.1"/>
    </source>
</evidence>
<dbReference type="GO" id="GO:0030261">
    <property type="term" value="P:chromosome condensation"/>
    <property type="evidence" value="ECO:0007669"/>
    <property type="project" value="InterPro"/>
</dbReference>
<dbReference type="NCBIfam" id="TIGR02168">
    <property type="entry name" value="SMC_prok_B"/>
    <property type="match status" value="1"/>
</dbReference>
<comment type="similarity">
    <text evidence="6">Belongs to the SMC family.</text>
</comment>
<protein>
    <recommendedName>
        <fullName evidence="6">Chromosome partition protein Smc</fullName>
    </recommendedName>
</protein>
<dbReference type="InterPro" id="IPR024704">
    <property type="entry name" value="SMC"/>
</dbReference>
<gene>
    <name evidence="6 8" type="primary">smc</name>
    <name evidence="8" type="ORF">SMC7_00290</name>
</gene>
<dbReference type="PIRSF" id="PIRSF005719">
    <property type="entry name" value="SMC"/>
    <property type="match status" value="1"/>
</dbReference>
<dbReference type="EMBL" id="QXIS01000001">
    <property type="protein sequence ID" value="RIE06959.1"/>
    <property type="molecule type" value="Genomic_DNA"/>
</dbReference>
<dbReference type="Gene3D" id="1.10.287.1490">
    <property type="match status" value="1"/>
</dbReference>
<dbReference type="InterPro" id="IPR011890">
    <property type="entry name" value="SMC_prok"/>
</dbReference>
<evidence type="ECO:0000256" key="6">
    <source>
        <dbReference type="HAMAP-Rule" id="MF_01894"/>
    </source>
</evidence>
<feature type="binding site" evidence="6">
    <location>
        <begin position="32"/>
        <end position="39"/>
    </location>
    <ligand>
        <name>ATP</name>
        <dbReference type="ChEBI" id="CHEBI:30616"/>
    </ligand>
</feature>
<dbReference type="GO" id="GO:0003677">
    <property type="term" value="F:DNA binding"/>
    <property type="evidence" value="ECO:0007669"/>
    <property type="project" value="UniProtKB-UniRule"/>
</dbReference>
<comment type="subcellular location">
    <subcellularLocation>
        <location evidence="6">Cytoplasm</location>
    </subcellularLocation>
</comment>
<name>A0A398D0H2_9BACT</name>
<dbReference type="InterPro" id="IPR027417">
    <property type="entry name" value="P-loop_NTPase"/>
</dbReference>
<dbReference type="SUPFAM" id="SSF52540">
    <property type="entry name" value="P-loop containing nucleoside triphosphate hydrolases"/>
    <property type="match status" value="1"/>
</dbReference>
<dbReference type="OrthoDB" id="9808768at2"/>
<keyword evidence="9" id="KW-1185">Reference proteome</keyword>
<dbReference type="GO" id="GO:0007062">
    <property type="term" value="P:sister chromatid cohesion"/>
    <property type="evidence" value="ECO:0007669"/>
    <property type="project" value="InterPro"/>
</dbReference>
<keyword evidence="3 6" id="KW-0067">ATP-binding</keyword>